<name>A0AAD5IMJ0_ACENE</name>
<evidence type="ECO:0000313" key="4">
    <source>
        <dbReference type="EMBL" id="KAI9165185.1"/>
    </source>
</evidence>
<feature type="region of interest" description="Disordered" evidence="2">
    <location>
        <begin position="607"/>
        <end position="629"/>
    </location>
</feature>
<evidence type="ECO:0000256" key="2">
    <source>
        <dbReference type="SAM" id="MobiDB-lite"/>
    </source>
</evidence>
<dbReference type="PANTHER" id="PTHR35490:SF2">
    <property type="entry name" value="BACTERIOPHAGE N4 ADSORPTION B PROTEIN"/>
    <property type="match status" value="1"/>
</dbReference>
<keyword evidence="3" id="KW-1133">Transmembrane helix</keyword>
<dbReference type="Proteomes" id="UP001064489">
    <property type="component" value="Chromosome 10"/>
</dbReference>
<feature type="region of interest" description="Disordered" evidence="2">
    <location>
        <begin position="176"/>
        <end position="198"/>
    </location>
</feature>
<evidence type="ECO:0000256" key="3">
    <source>
        <dbReference type="SAM" id="Phobius"/>
    </source>
</evidence>
<keyword evidence="1" id="KW-0175">Coiled coil</keyword>
<reference evidence="4" key="1">
    <citation type="journal article" date="2022" name="Plant J.">
        <title>Strategies of tolerance reflected in two North American maple genomes.</title>
        <authorList>
            <person name="McEvoy S.L."/>
            <person name="Sezen U.U."/>
            <person name="Trouern-Trend A."/>
            <person name="McMahon S.M."/>
            <person name="Schaberg P.G."/>
            <person name="Yang J."/>
            <person name="Wegrzyn J.L."/>
            <person name="Swenson N.G."/>
        </authorList>
    </citation>
    <scope>NUCLEOTIDE SEQUENCE</scope>
    <source>
        <strain evidence="4">91603</strain>
    </source>
</reference>
<comment type="caution">
    <text evidence="4">The sequence shown here is derived from an EMBL/GenBank/DDBJ whole genome shotgun (WGS) entry which is preliminary data.</text>
</comment>
<dbReference type="AlphaFoldDB" id="A0AAD5IMJ0"/>
<gene>
    <name evidence="4" type="ORF">LWI28_009326</name>
</gene>
<feature type="region of interest" description="Disordered" evidence="2">
    <location>
        <begin position="376"/>
        <end position="411"/>
    </location>
</feature>
<dbReference type="PANTHER" id="PTHR35490">
    <property type="entry name" value="BACTERIOPHAGE N4 ADSORPTION B PROTEIN"/>
    <property type="match status" value="1"/>
</dbReference>
<keyword evidence="5" id="KW-1185">Reference proteome</keyword>
<feature type="compositionally biased region" description="Basic and acidic residues" evidence="2">
    <location>
        <begin position="620"/>
        <end position="629"/>
    </location>
</feature>
<keyword evidence="3" id="KW-0812">Transmembrane</keyword>
<reference evidence="4" key="2">
    <citation type="submission" date="2023-02" db="EMBL/GenBank/DDBJ databases">
        <authorList>
            <person name="Swenson N.G."/>
            <person name="Wegrzyn J.L."/>
            <person name="Mcevoy S.L."/>
        </authorList>
    </citation>
    <scope>NUCLEOTIDE SEQUENCE</scope>
    <source>
        <strain evidence="4">91603</strain>
        <tissue evidence="4">Leaf</tissue>
    </source>
</reference>
<organism evidence="4 5">
    <name type="scientific">Acer negundo</name>
    <name type="common">Box elder</name>
    <dbReference type="NCBI Taxonomy" id="4023"/>
    <lineage>
        <taxon>Eukaryota</taxon>
        <taxon>Viridiplantae</taxon>
        <taxon>Streptophyta</taxon>
        <taxon>Embryophyta</taxon>
        <taxon>Tracheophyta</taxon>
        <taxon>Spermatophyta</taxon>
        <taxon>Magnoliopsida</taxon>
        <taxon>eudicotyledons</taxon>
        <taxon>Gunneridae</taxon>
        <taxon>Pentapetalae</taxon>
        <taxon>rosids</taxon>
        <taxon>malvids</taxon>
        <taxon>Sapindales</taxon>
        <taxon>Sapindaceae</taxon>
        <taxon>Hippocastanoideae</taxon>
        <taxon>Acereae</taxon>
        <taxon>Acer</taxon>
    </lineage>
</organism>
<keyword evidence="3" id="KW-0472">Membrane</keyword>
<evidence type="ECO:0000313" key="5">
    <source>
        <dbReference type="Proteomes" id="UP001064489"/>
    </source>
</evidence>
<evidence type="ECO:0000256" key="1">
    <source>
        <dbReference type="SAM" id="Coils"/>
    </source>
</evidence>
<dbReference type="EMBL" id="JAJSOW010000105">
    <property type="protein sequence ID" value="KAI9165185.1"/>
    <property type="molecule type" value="Genomic_DNA"/>
</dbReference>
<accession>A0AAD5IMJ0</accession>
<protein>
    <submittedName>
        <fullName evidence="4">Uncharacterized protein</fullName>
    </submittedName>
</protein>
<sequence>MLRALSTRRSSHGYERLVDDPSVGLLEGKLKRVTSVPASRMFGSSKKLTPTPEFIIKPIKDNSQAVKTTTTTTTVKKANKIHPFFSLSMVAGRRRHLNQSLQEKIKRLKKREYQNHAVLCTPNQHRLFSDLSSHFSSSSLQPLLGFRSYFQRHANVTAIAFDRLIEPRESKFVDMPVPNLPPLKSKPVPHPNSKLERRNSTSVFNERKGNRPQITPALYATPEATPLPDSPSSFPPSPYIVNHKRRGPRLVKSFSVADVASRQKAIDEGKVNGSATQGAETKDAVLTKSASVTFTIPDPIEEEHENNVHHSPLAKDRMNGLNKGSIEMGHVNGVYDDELGSSNRELGSSNMALGSSNVSNGLAGKKDLLKSATFKSESESEDFFDPQESMSYTSNTDGEDNTGAESSVRNATPMGEFYDAWDELSSESGPQPSPSGIEAELRGMRMSLHMEIEKRKQAEEALNDMQSQWQRVRHQLDHVGLRLPETLAVVAEGQQSDSDPAEELCRQVYLARFVSESVGRGIAKAEMEAEMESQIESKNFEIARLCDRLHYYEAMNREMSQRNQEAVEMARRDRQIRKRRQKWVWGSIATAITLGTAALAWSYLPTGTGSGSSSSSGPRASEHNDAAKE</sequence>
<feature type="transmembrane region" description="Helical" evidence="3">
    <location>
        <begin position="583"/>
        <end position="604"/>
    </location>
</feature>
<feature type="coiled-coil region" evidence="1">
    <location>
        <begin position="448"/>
        <end position="475"/>
    </location>
</feature>
<proteinExistence type="predicted"/>